<accession>A0AAW2ZM94</accession>
<organism evidence="1 2">
    <name type="scientific">Acrasis kona</name>
    <dbReference type="NCBI Taxonomy" id="1008807"/>
    <lineage>
        <taxon>Eukaryota</taxon>
        <taxon>Discoba</taxon>
        <taxon>Heterolobosea</taxon>
        <taxon>Tetramitia</taxon>
        <taxon>Eutetramitia</taxon>
        <taxon>Acrasidae</taxon>
        <taxon>Acrasis</taxon>
    </lineage>
</organism>
<dbReference type="AlphaFoldDB" id="A0AAW2ZM94"/>
<dbReference type="EMBL" id="JAOPGA020001737">
    <property type="protein sequence ID" value="KAL0490946.1"/>
    <property type="molecule type" value="Genomic_DNA"/>
</dbReference>
<keyword evidence="2" id="KW-1185">Reference proteome</keyword>
<protein>
    <submittedName>
        <fullName evidence="1">Uncharacterized protein</fullName>
    </submittedName>
</protein>
<sequence length="55" mass="6220">MIHGFLEKVVAPTIGTQFTMHRWLKVPHWGCPDSVTRDACKISFVNSINPVFGHL</sequence>
<evidence type="ECO:0000313" key="1">
    <source>
        <dbReference type="EMBL" id="KAL0490946.1"/>
    </source>
</evidence>
<gene>
    <name evidence="1" type="ORF">AKO1_002643</name>
</gene>
<name>A0AAW2ZM94_9EUKA</name>
<reference evidence="1 2" key="1">
    <citation type="submission" date="2024-03" db="EMBL/GenBank/DDBJ databases">
        <title>The Acrasis kona genome and developmental transcriptomes reveal deep origins of eukaryotic multicellular pathways.</title>
        <authorList>
            <person name="Sheikh S."/>
            <person name="Fu C.-J."/>
            <person name="Brown M.W."/>
            <person name="Baldauf S.L."/>
        </authorList>
    </citation>
    <scope>NUCLEOTIDE SEQUENCE [LARGE SCALE GENOMIC DNA]</scope>
    <source>
        <strain evidence="1 2">ATCC MYA-3509</strain>
    </source>
</reference>
<proteinExistence type="predicted"/>
<dbReference type="Proteomes" id="UP001431209">
    <property type="component" value="Unassembled WGS sequence"/>
</dbReference>
<comment type="caution">
    <text evidence="1">The sequence shown here is derived from an EMBL/GenBank/DDBJ whole genome shotgun (WGS) entry which is preliminary data.</text>
</comment>
<evidence type="ECO:0000313" key="2">
    <source>
        <dbReference type="Proteomes" id="UP001431209"/>
    </source>
</evidence>